<name>A0A0E9TGW6_ANGAN</name>
<sequence length="23" mass="2607">MNLTIISGWRGYQVKALLVMPLC</sequence>
<reference evidence="1" key="1">
    <citation type="submission" date="2014-11" db="EMBL/GenBank/DDBJ databases">
        <authorList>
            <person name="Amaro Gonzalez C."/>
        </authorList>
    </citation>
    <scope>NUCLEOTIDE SEQUENCE</scope>
</reference>
<organism evidence="1">
    <name type="scientific">Anguilla anguilla</name>
    <name type="common">European freshwater eel</name>
    <name type="synonym">Muraena anguilla</name>
    <dbReference type="NCBI Taxonomy" id="7936"/>
    <lineage>
        <taxon>Eukaryota</taxon>
        <taxon>Metazoa</taxon>
        <taxon>Chordata</taxon>
        <taxon>Craniata</taxon>
        <taxon>Vertebrata</taxon>
        <taxon>Euteleostomi</taxon>
        <taxon>Actinopterygii</taxon>
        <taxon>Neopterygii</taxon>
        <taxon>Teleostei</taxon>
        <taxon>Anguilliformes</taxon>
        <taxon>Anguillidae</taxon>
        <taxon>Anguilla</taxon>
    </lineage>
</organism>
<evidence type="ECO:0000313" key="1">
    <source>
        <dbReference type="EMBL" id="JAH52811.1"/>
    </source>
</evidence>
<accession>A0A0E9TGW6</accession>
<dbReference type="EMBL" id="GBXM01055766">
    <property type="protein sequence ID" value="JAH52811.1"/>
    <property type="molecule type" value="Transcribed_RNA"/>
</dbReference>
<dbReference type="AlphaFoldDB" id="A0A0E9TGW6"/>
<reference evidence="1" key="2">
    <citation type="journal article" date="2015" name="Fish Shellfish Immunol.">
        <title>Early steps in the European eel (Anguilla anguilla)-Vibrio vulnificus interaction in the gills: Role of the RtxA13 toxin.</title>
        <authorList>
            <person name="Callol A."/>
            <person name="Pajuelo D."/>
            <person name="Ebbesson L."/>
            <person name="Teles M."/>
            <person name="MacKenzie S."/>
            <person name="Amaro C."/>
        </authorList>
    </citation>
    <scope>NUCLEOTIDE SEQUENCE</scope>
</reference>
<proteinExistence type="predicted"/>
<protein>
    <submittedName>
        <fullName evidence="1">Uncharacterized protein</fullName>
    </submittedName>
</protein>